<dbReference type="KEGG" id="tbr:TB927.1.5220"/>
<dbReference type="AlphaFoldDB" id="Q4GY59"/>
<evidence type="ECO:0000313" key="3">
    <source>
        <dbReference type="EMBL" id="CAJ16728.1"/>
    </source>
</evidence>
<feature type="compositionally biased region" description="Polar residues" evidence="1">
    <location>
        <begin position="92"/>
        <end position="102"/>
    </location>
</feature>
<organism evidence="3 4">
    <name type="scientific">Trypanosoma brucei brucei (strain 927/4 GUTat10.1)</name>
    <dbReference type="NCBI Taxonomy" id="185431"/>
    <lineage>
        <taxon>Eukaryota</taxon>
        <taxon>Discoba</taxon>
        <taxon>Euglenozoa</taxon>
        <taxon>Kinetoplastea</taxon>
        <taxon>Metakinetoplastina</taxon>
        <taxon>Trypanosomatida</taxon>
        <taxon>Trypanosomatidae</taxon>
        <taxon>Trypanosoma</taxon>
    </lineage>
</organism>
<keyword evidence="2" id="KW-0732">Signal</keyword>
<dbReference type="Proteomes" id="UP000008524">
    <property type="component" value="Chromosome 1"/>
</dbReference>
<sequence>MVGLATVPLLTLTLLALCGESEASVVVSSGSQECEGYWDSSRRYHCTLHNTGGEGQRRVRLPPTPAAPARDKKTSGGTGVDTQGQEARKDTVLSSTSDGRTSQPPPANKETFPAVNGKSSDSVGGGVSKDEVVQRSESFKVSAPATSPARDYSKPKVDRARQELGDGEGYGRESVKGNAIVGKQVAGPDGGNVVRPPPQDVVSWPEQKNTQEAETMGIQSIQNGKDISDRITQHDNSHVMRPPTRGVVSVAEENAQEIIREDIDGEAAGENSSRKEKGAAHKGHVMLLSAVLGLTCS</sequence>
<dbReference type="PaxDb" id="5691-CAJ16728"/>
<feature type="chain" id="PRO_5004239106" evidence="2">
    <location>
        <begin position="24"/>
        <end position="297"/>
    </location>
</feature>
<dbReference type="GeneID" id="4357590"/>
<feature type="region of interest" description="Disordered" evidence="1">
    <location>
        <begin position="49"/>
        <end position="208"/>
    </location>
</feature>
<proteinExistence type="predicted"/>
<accession>Q4GY59</accession>
<feature type="signal peptide" evidence="2">
    <location>
        <begin position="1"/>
        <end position="23"/>
    </location>
</feature>
<evidence type="ECO:0000256" key="2">
    <source>
        <dbReference type="SAM" id="SignalP"/>
    </source>
</evidence>
<reference evidence="3 4" key="1">
    <citation type="journal article" date="2003" name="Nucleic Acids Res.">
        <title>The DNA sequence of chromosome I of an African trypanosome: gene content, chromosome organisation, recombination and polymorphism.</title>
        <authorList>
            <person name="Hall N."/>
            <person name="Berriman M."/>
            <person name="Lennard N.J."/>
            <person name="Harris B.R."/>
            <person name="Hertz-Fowler C."/>
            <person name="Bart-Delabesse E.N."/>
            <person name="Gerrare C.S."/>
            <person name="Atkin R.J."/>
            <person name="Barron A.J."/>
            <person name="Bowman S."/>
            <person name="Bray-Allen S.P."/>
            <person name="Bringaud F."/>
            <person name="Clark L.N."/>
            <person name="Corton C.H."/>
            <person name="Cronin A."/>
            <person name="Davies R."/>
            <person name="Doggett J."/>
            <person name="Fraser A."/>
            <person name="Gruter E."/>
            <person name="Hall S."/>
            <person name="Harper A.D."/>
            <person name="Kay M.P."/>
            <person name="Leech V."/>
            <person name="Mayes R."/>
            <person name="Price C."/>
            <person name="Quail M.A."/>
            <person name="Rabbinowitch E."/>
            <person name="Reitter C."/>
            <person name="Rutherford K."/>
            <person name="Sasse J."/>
            <person name="Sharp S."/>
            <person name="Shownkeen R."/>
            <person name="Macleod A."/>
            <person name="Taylor S."/>
            <person name="Tweedie A."/>
            <person name="Turner C.M.R."/>
            <person name="Tait A."/>
            <person name="Gull K."/>
            <person name="Barrell B."/>
            <person name="Melville S.E."/>
        </authorList>
    </citation>
    <scope>NUCLEOTIDE SEQUENCE [LARGE SCALE GENOMIC DNA]</scope>
    <source>
        <strain evidence="3 4">927/4 GUTat10.1</strain>
    </source>
</reference>
<dbReference type="EMBL" id="AL929603">
    <property type="protein sequence ID" value="CAJ16728.1"/>
    <property type="molecule type" value="Genomic_DNA"/>
</dbReference>
<keyword evidence="4" id="KW-1185">Reference proteome</keyword>
<reference evidence="4" key="2">
    <citation type="journal article" date="2005" name="Science">
        <title>The genome of the African trypanosome Trypanosoma brucei.</title>
        <authorList>
            <person name="Berriman M."/>
            <person name="Ghedin E."/>
            <person name="Hertz-Fowler C."/>
            <person name="Blandin G."/>
            <person name="Renauld H."/>
            <person name="Bartholomeu D.C."/>
            <person name="Lennard N.J."/>
            <person name="Caler E."/>
            <person name="Hamlin N.E."/>
            <person name="Haas B."/>
            <person name="Bohme U."/>
            <person name="Hannick L."/>
            <person name="Aslett M.A."/>
            <person name="Shallom J."/>
            <person name="Marcello L."/>
            <person name="Hou L."/>
            <person name="Wickstead B."/>
            <person name="Alsmark U.C."/>
            <person name="Arrowsmith C."/>
            <person name="Atkin R.J."/>
            <person name="Barron A.J."/>
            <person name="Bringaud F."/>
            <person name="Brooks K."/>
            <person name="Carrington M."/>
            <person name="Cherevach I."/>
            <person name="Chillingworth T.J."/>
            <person name="Churcher C."/>
            <person name="Clark L.N."/>
            <person name="Corton C.H."/>
            <person name="Cronin A."/>
            <person name="Davies R.M."/>
            <person name="Doggett J."/>
            <person name="Djikeng A."/>
            <person name="Feldblyum T."/>
            <person name="Field M.C."/>
            <person name="Fraser A."/>
            <person name="Goodhead I."/>
            <person name="Hance Z."/>
            <person name="Harper D."/>
            <person name="Harris B.R."/>
            <person name="Hauser H."/>
            <person name="Hostetler J."/>
            <person name="Ivens A."/>
            <person name="Jagels K."/>
            <person name="Johnson D."/>
            <person name="Johnson J."/>
            <person name="Jones K."/>
            <person name="Kerhornou A.X."/>
            <person name="Koo H."/>
            <person name="Larke N."/>
            <person name="Landfear S."/>
            <person name="Larkin C."/>
            <person name="Leech V."/>
            <person name="Line A."/>
            <person name="Lord A."/>
            <person name="Macleod A."/>
            <person name="Mooney P.J."/>
            <person name="Moule S."/>
            <person name="Martin D.M."/>
            <person name="Morgan G.W."/>
            <person name="Mungall K."/>
            <person name="Norbertczak H."/>
            <person name="Ormond D."/>
            <person name="Pai G."/>
            <person name="Peacock C.S."/>
            <person name="Peterson J."/>
            <person name="Quail M.A."/>
            <person name="Rabbinowitsch E."/>
            <person name="Rajandream M.A."/>
            <person name="Reitter C."/>
            <person name="Salzberg S.L."/>
            <person name="Sanders M."/>
            <person name="Schobel S."/>
            <person name="Sharp S."/>
            <person name="Simmonds M."/>
            <person name="Simpson A.J."/>
            <person name="Tallon L."/>
            <person name="Turner C.M."/>
            <person name="Tait A."/>
            <person name="Tivey A.R."/>
            <person name="Van Aken S."/>
            <person name="Walker D."/>
            <person name="Wanless D."/>
            <person name="Wang S."/>
            <person name="White B."/>
            <person name="White O."/>
            <person name="Whitehead S."/>
            <person name="Woodward J."/>
            <person name="Wortman J."/>
            <person name="Adams M.D."/>
            <person name="Embley T.M."/>
            <person name="Gull K."/>
            <person name="Ullu E."/>
            <person name="Barry J.D."/>
            <person name="Fairlamb A.H."/>
            <person name="Opperdoes F."/>
            <person name="Barrell B.G."/>
            <person name="Donelson J.E."/>
            <person name="Hall N."/>
            <person name="Fraser C.M."/>
            <person name="Melville S.E."/>
            <person name="El-Sayed N.M."/>
        </authorList>
    </citation>
    <scope>NUCLEOTIDE SEQUENCE [LARGE SCALE GENOMIC DNA]</scope>
    <source>
        <strain evidence="4">927/4 GUTat10.1</strain>
    </source>
</reference>
<dbReference type="VEuPathDB" id="TriTrypDB:Tb927.1.5220"/>
<evidence type="ECO:0000313" key="4">
    <source>
        <dbReference type="Proteomes" id="UP000008524"/>
    </source>
</evidence>
<name>Q4GY59_TRYB2</name>
<gene>
    <name evidence="3" type="ORF">TB927.1.5220</name>
</gene>
<dbReference type="RefSeq" id="XP_001219212.1">
    <property type="nucleotide sequence ID" value="XM_001219211.1"/>
</dbReference>
<feature type="compositionally biased region" description="Basic and acidic residues" evidence="1">
    <location>
        <begin position="151"/>
        <end position="175"/>
    </location>
</feature>
<dbReference type="InParanoid" id="Q4GY59"/>
<protein>
    <submittedName>
        <fullName evidence="3">Expression site-associated gene 9 (ESAG9) protein, putative</fullName>
    </submittedName>
</protein>
<feature type="compositionally biased region" description="Basic and acidic residues" evidence="1">
    <location>
        <begin position="128"/>
        <end position="138"/>
    </location>
</feature>
<evidence type="ECO:0000256" key="1">
    <source>
        <dbReference type="SAM" id="MobiDB-lite"/>
    </source>
</evidence>